<dbReference type="AlphaFoldDB" id="A0A2N9FB31"/>
<accession>A0A2N9FB31</accession>
<proteinExistence type="predicted"/>
<evidence type="ECO:0000256" key="1">
    <source>
        <dbReference type="SAM" id="MobiDB-lite"/>
    </source>
</evidence>
<protein>
    <submittedName>
        <fullName evidence="2">Uncharacterized protein</fullName>
    </submittedName>
</protein>
<gene>
    <name evidence="2" type="ORF">FSB_LOCUS11983</name>
</gene>
<feature type="compositionally biased region" description="Basic and acidic residues" evidence="1">
    <location>
        <begin position="1"/>
        <end position="16"/>
    </location>
</feature>
<feature type="region of interest" description="Disordered" evidence="1">
    <location>
        <begin position="1"/>
        <end position="22"/>
    </location>
</feature>
<organism evidence="2">
    <name type="scientific">Fagus sylvatica</name>
    <name type="common">Beechnut</name>
    <dbReference type="NCBI Taxonomy" id="28930"/>
    <lineage>
        <taxon>Eukaryota</taxon>
        <taxon>Viridiplantae</taxon>
        <taxon>Streptophyta</taxon>
        <taxon>Embryophyta</taxon>
        <taxon>Tracheophyta</taxon>
        <taxon>Spermatophyta</taxon>
        <taxon>Magnoliopsida</taxon>
        <taxon>eudicotyledons</taxon>
        <taxon>Gunneridae</taxon>
        <taxon>Pentapetalae</taxon>
        <taxon>rosids</taxon>
        <taxon>fabids</taxon>
        <taxon>Fagales</taxon>
        <taxon>Fagaceae</taxon>
        <taxon>Fagus</taxon>
    </lineage>
</organism>
<evidence type="ECO:0000313" key="2">
    <source>
        <dbReference type="EMBL" id="SPC84101.1"/>
    </source>
</evidence>
<reference evidence="2" key="1">
    <citation type="submission" date="2018-02" db="EMBL/GenBank/DDBJ databases">
        <authorList>
            <person name="Cohen D.B."/>
            <person name="Kent A.D."/>
        </authorList>
    </citation>
    <scope>NUCLEOTIDE SEQUENCE</scope>
</reference>
<sequence>MAEERERYERKKREGESQQQRPRQLVVVMLSDGGTRWLSGELGHGWSGENSKKKEDKEFGYGVVGFTVGSILLQS</sequence>
<dbReference type="EMBL" id="OIVN01000689">
    <property type="protein sequence ID" value="SPC84101.1"/>
    <property type="molecule type" value="Genomic_DNA"/>
</dbReference>
<name>A0A2N9FB31_FAGSY</name>